<dbReference type="Proteomes" id="UP000249522">
    <property type="component" value="Unassembled WGS sequence"/>
</dbReference>
<feature type="compositionally biased region" description="Low complexity" evidence="1">
    <location>
        <begin position="32"/>
        <end position="43"/>
    </location>
</feature>
<evidence type="ECO:0000313" key="3">
    <source>
        <dbReference type="Proteomes" id="UP000249522"/>
    </source>
</evidence>
<comment type="caution">
    <text evidence="2">The sequence shown here is derived from an EMBL/GenBank/DDBJ whole genome shotgun (WGS) entry which is preliminary data.</text>
</comment>
<feature type="region of interest" description="Disordered" evidence="1">
    <location>
        <begin position="28"/>
        <end position="54"/>
    </location>
</feature>
<organism evidence="2 3">
    <name type="scientific">Paenibacillus sambharensis</name>
    <dbReference type="NCBI Taxonomy" id="1803190"/>
    <lineage>
        <taxon>Bacteria</taxon>
        <taxon>Bacillati</taxon>
        <taxon>Bacillota</taxon>
        <taxon>Bacilli</taxon>
        <taxon>Bacillales</taxon>
        <taxon>Paenibacillaceae</taxon>
        <taxon>Paenibacillus</taxon>
    </lineage>
</organism>
<dbReference type="NCBIfam" id="NF033400">
    <property type="entry name" value="thiazolyl_B"/>
    <property type="match status" value="1"/>
</dbReference>
<dbReference type="InterPro" id="IPR023895">
    <property type="entry name" value="Thiopep_bacteriocin_prcur"/>
</dbReference>
<feature type="compositionally biased region" description="Cys residues" evidence="1">
    <location>
        <begin position="44"/>
        <end position="54"/>
    </location>
</feature>
<dbReference type="AlphaFoldDB" id="A0A2W1L1Z2"/>
<name>A0A2W1L1Z2_9BACL</name>
<dbReference type="EMBL" id="QKRB01000060">
    <property type="protein sequence ID" value="PZD93073.1"/>
    <property type="molecule type" value="Genomic_DNA"/>
</dbReference>
<keyword evidence="3" id="KW-1185">Reference proteome</keyword>
<protein>
    <submittedName>
        <fullName evidence="2">Thiazolylpeptide-type bacteriocin</fullName>
    </submittedName>
</protein>
<sequence>MEKNMTALVDEELSFEIIELEDITALPETAASSGSSSSDTCSTCGSCSCSSCCT</sequence>
<dbReference type="NCBIfam" id="TIGR03892">
    <property type="entry name" value="thiopep_precurs"/>
    <property type="match status" value="1"/>
</dbReference>
<proteinExistence type="predicted"/>
<evidence type="ECO:0000313" key="2">
    <source>
        <dbReference type="EMBL" id="PZD93073.1"/>
    </source>
</evidence>
<accession>A0A2W1L1Z2</accession>
<dbReference type="Pfam" id="PF19409">
    <property type="entry name" value="Thiopep_pre"/>
    <property type="match status" value="1"/>
</dbReference>
<dbReference type="RefSeq" id="WP_111149715.1">
    <property type="nucleotide sequence ID" value="NZ_QKRB01000060.1"/>
</dbReference>
<reference evidence="2 3" key="1">
    <citation type="submission" date="2018-06" db="EMBL/GenBank/DDBJ databases">
        <title>Paenibacillus imtechensis sp. nov.</title>
        <authorList>
            <person name="Pinnaka A.K."/>
            <person name="Singh H."/>
            <person name="Kaur M."/>
        </authorList>
    </citation>
    <scope>NUCLEOTIDE SEQUENCE [LARGE SCALE GENOMIC DNA]</scope>
    <source>
        <strain evidence="2 3">SMB1</strain>
    </source>
</reference>
<evidence type="ECO:0000256" key="1">
    <source>
        <dbReference type="SAM" id="MobiDB-lite"/>
    </source>
</evidence>
<gene>
    <name evidence="2" type="ORF">DNH61_25170</name>
</gene>